<keyword evidence="1" id="KW-0812">Transmembrane</keyword>
<name>A0AAV2VSZ1_9VIBR</name>
<keyword evidence="1" id="KW-0472">Membrane</keyword>
<comment type="caution">
    <text evidence="2">The sequence shown here is derived from an EMBL/GenBank/DDBJ whole genome shotgun (WGS) entry which is preliminary data.</text>
</comment>
<proteinExistence type="predicted"/>
<protein>
    <submittedName>
        <fullName evidence="2">Uncharacterized protein</fullName>
    </submittedName>
</protein>
<sequence length="54" mass="6218">MSKRQLILAEPSILRLLGYTNKCEVDWNIRVFILGYMLGLISSISPCYLWSVVL</sequence>
<evidence type="ECO:0000256" key="1">
    <source>
        <dbReference type="SAM" id="Phobius"/>
    </source>
</evidence>
<keyword evidence="1" id="KW-1133">Transmembrane helix</keyword>
<dbReference type="AlphaFoldDB" id="A0AAV2VSZ1"/>
<reference evidence="2 3" key="1">
    <citation type="journal article" date="2013" name="ISME J.">
        <title>Comparative genomics of pathogenic lineages of Vibrio nigripulchritudo identifies virulence-associated traits.</title>
        <authorList>
            <person name="Goudenege D."/>
            <person name="Labreuche Y."/>
            <person name="Krin E."/>
            <person name="Ansquer D."/>
            <person name="Mangenot S."/>
            <person name="Calteau A."/>
            <person name="Medigue C."/>
            <person name="Mazel D."/>
            <person name="Polz M.F."/>
            <person name="Le Roux F."/>
        </authorList>
    </citation>
    <scope>NUCLEOTIDE SEQUENCE [LARGE SCALE GENOMIC DNA]</scope>
    <source>
        <strain evidence="2 3">SOn1</strain>
    </source>
</reference>
<organism evidence="2 3">
    <name type="scientific">Vibrio nigripulchritudo SOn1</name>
    <dbReference type="NCBI Taxonomy" id="1238450"/>
    <lineage>
        <taxon>Bacteria</taxon>
        <taxon>Pseudomonadati</taxon>
        <taxon>Pseudomonadota</taxon>
        <taxon>Gammaproteobacteria</taxon>
        <taxon>Vibrionales</taxon>
        <taxon>Vibrionaceae</taxon>
        <taxon>Vibrio</taxon>
    </lineage>
</organism>
<accession>A0AAV2VSZ1</accession>
<evidence type="ECO:0000313" key="3">
    <source>
        <dbReference type="Proteomes" id="UP000018211"/>
    </source>
</evidence>
<dbReference type="EMBL" id="CAOF01000128">
    <property type="protein sequence ID" value="CCO47813.1"/>
    <property type="molecule type" value="Genomic_DNA"/>
</dbReference>
<dbReference type="Proteomes" id="UP000018211">
    <property type="component" value="Unassembled WGS sequence"/>
</dbReference>
<evidence type="ECO:0000313" key="2">
    <source>
        <dbReference type="EMBL" id="CCO47813.1"/>
    </source>
</evidence>
<feature type="transmembrane region" description="Helical" evidence="1">
    <location>
        <begin position="31"/>
        <end position="51"/>
    </location>
</feature>
<gene>
    <name evidence="2" type="ORF">VIBNISOn1_370001</name>
</gene>